<protein>
    <recommendedName>
        <fullName evidence="2">Gfo/Idh/MocA-like oxidoreductase N-terminal domain-containing protein</fullName>
    </recommendedName>
</protein>
<feature type="domain" description="Gfo/Idh/MocA-like oxidoreductase N-terminal" evidence="2">
    <location>
        <begin position="9"/>
        <end position="98"/>
    </location>
</feature>
<sequence length="342" mass="38999">MKKAIIKKNIALIGSGRFIEQTVLPSILALKDRFNLLQIFNRSGELSARIRSLTKVTASTNIEQLQNNIDIIVISVPQNQVNMVVSQLLDKHITNKVILLTTPCGPFLTIKKLKRLNQKNQLFSFEFLPFHPAYNWIKSLLNSGKFGQLKKVTLFKSGYLYHGLATIRTLVVDHQLKRSTLCKHKEINKFTFIFTNNVIGEMIGKRDYLNGYFTIECSNAVITSNKTPNQQTDVLFSTECGQGNLIKSYHLTSGEHLMIEPLIPQCDAFKAYLKQQPLYKQEFLIASTRYLNALADGRYHTLHNVSDTLFEHFLIRVTRVVKTSAPVGIPKILQYLCRKLIV</sequence>
<dbReference type="InterPro" id="IPR000683">
    <property type="entry name" value="Gfo/Idh/MocA-like_OxRdtase_N"/>
</dbReference>
<gene>
    <name evidence="3" type="ORF">CWC19_03015</name>
</gene>
<dbReference type="AlphaFoldDB" id="A0A5S3VCQ2"/>
<evidence type="ECO:0000256" key="1">
    <source>
        <dbReference type="ARBA" id="ARBA00022729"/>
    </source>
</evidence>
<organism evidence="3 4">
    <name type="scientific">Pseudoalteromonas aurantia</name>
    <dbReference type="NCBI Taxonomy" id="43654"/>
    <lineage>
        <taxon>Bacteria</taxon>
        <taxon>Pseudomonadati</taxon>
        <taxon>Pseudomonadota</taxon>
        <taxon>Gammaproteobacteria</taxon>
        <taxon>Alteromonadales</taxon>
        <taxon>Pseudoalteromonadaceae</taxon>
        <taxon>Pseudoalteromonas</taxon>
    </lineage>
</organism>
<dbReference type="RefSeq" id="WP_138589920.1">
    <property type="nucleotide sequence ID" value="NZ_PNBX01000008.1"/>
</dbReference>
<proteinExistence type="predicted"/>
<dbReference type="Pfam" id="PF01408">
    <property type="entry name" value="GFO_IDH_MocA"/>
    <property type="match status" value="1"/>
</dbReference>
<dbReference type="EMBL" id="PNBX01000008">
    <property type="protein sequence ID" value="TMO69979.1"/>
    <property type="molecule type" value="Genomic_DNA"/>
</dbReference>
<name>A0A5S3VCQ2_9GAMM</name>
<dbReference type="OrthoDB" id="10015717at2"/>
<dbReference type="SUPFAM" id="SSF51735">
    <property type="entry name" value="NAD(P)-binding Rossmann-fold domains"/>
    <property type="match status" value="1"/>
</dbReference>
<dbReference type="InterPro" id="IPR036291">
    <property type="entry name" value="NAD(P)-bd_dom_sf"/>
</dbReference>
<evidence type="ECO:0000313" key="4">
    <source>
        <dbReference type="Proteomes" id="UP000307217"/>
    </source>
</evidence>
<keyword evidence="1" id="KW-0732">Signal</keyword>
<dbReference type="Gene3D" id="3.40.50.720">
    <property type="entry name" value="NAD(P)-binding Rossmann-like Domain"/>
    <property type="match status" value="1"/>
</dbReference>
<accession>A0A5S3VCQ2</accession>
<dbReference type="Proteomes" id="UP000307217">
    <property type="component" value="Unassembled WGS sequence"/>
</dbReference>
<reference evidence="3 4" key="1">
    <citation type="submission" date="2018-01" db="EMBL/GenBank/DDBJ databases">
        <authorList>
            <person name="Paulsen S."/>
            <person name="Gram L.K."/>
        </authorList>
    </citation>
    <scope>NUCLEOTIDE SEQUENCE [LARGE SCALE GENOMIC DNA]</scope>
    <source>
        <strain evidence="3 4">S3790</strain>
    </source>
</reference>
<dbReference type="GO" id="GO:0000166">
    <property type="term" value="F:nucleotide binding"/>
    <property type="evidence" value="ECO:0007669"/>
    <property type="project" value="InterPro"/>
</dbReference>
<reference evidence="4" key="2">
    <citation type="submission" date="2019-06" db="EMBL/GenBank/DDBJ databases">
        <title>Co-occurence of chitin degradation, pigmentation and bioactivity in marine Pseudoalteromonas.</title>
        <authorList>
            <person name="Sonnenschein E.C."/>
            <person name="Bech P.K."/>
        </authorList>
    </citation>
    <scope>NUCLEOTIDE SEQUENCE [LARGE SCALE GENOMIC DNA]</scope>
    <source>
        <strain evidence="4">S3790</strain>
    </source>
</reference>
<evidence type="ECO:0000313" key="3">
    <source>
        <dbReference type="EMBL" id="TMO69979.1"/>
    </source>
</evidence>
<comment type="caution">
    <text evidence="3">The sequence shown here is derived from an EMBL/GenBank/DDBJ whole genome shotgun (WGS) entry which is preliminary data.</text>
</comment>
<evidence type="ECO:0000259" key="2">
    <source>
        <dbReference type="Pfam" id="PF01408"/>
    </source>
</evidence>